<dbReference type="Proteomes" id="UP001144256">
    <property type="component" value="Unassembled WGS sequence"/>
</dbReference>
<evidence type="ECO:0000256" key="3">
    <source>
        <dbReference type="ARBA" id="ARBA00023163"/>
    </source>
</evidence>
<dbReference type="InterPro" id="IPR036390">
    <property type="entry name" value="WH_DNA-bd_sf"/>
</dbReference>
<proteinExistence type="predicted"/>
<comment type="caution">
    <text evidence="5">The sequence shown here is derived from an EMBL/GenBank/DDBJ whole genome shotgun (WGS) entry which is preliminary data.</text>
</comment>
<dbReference type="RefSeq" id="WP_281815784.1">
    <property type="nucleotide sequence ID" value="NZ_BRLB01000006.1"/>
</dbReference>
<dbReference type="GO" id="GO:0003677">
    <property type="term" value="F:DNA binding"/>
    <property type="evidence" value="ECO:0007669"/>
    <property type="project" value="UniProtKB-KW"/>
</dbReference>
<keyword evidence="3" id="KW-0804">Transcription</keyword>
<dbReference type="EMBL" id="BRLB01000006">
    <property type="protein sequence ID" value="GKX29981.1"/>
    <property type="molecule type" value="Genomic_DNA"/>
</dbReference>
<keyword evidence="6" id="KW-1185">Reference proteome</keyword>
<accession>A0A9W5YCE1</accession>
<dbReference type="PANTHER" id="PTHR43537:SF6">
    <property type="entry name" value="HTH-TYPE TRANSCRIPTIONAL REPRESSOR RSPR"/>
    <property type="match status" value="1"/>
</dbReference>
<reference evidence="5" key="1">
    <citation type="submission" date="2022-06" db="EMBL/GenBank/DDBJ databases">
        <title>Vallitalea longa sp. nov., an anaerobic bacterium isolated from marine sediment.</title>
        <authorList>
            <person name="Hirano S."/>
            <person name="Terahara T."/>
            <person name="Mori K."/>
            <person name="Hamada M."/>
            <person name="Matsumoto R."/>
            <person name="Kobayashi T."/>
        </authorList>
    </citation>
    <scope>NUCLEOTIDE SEQUENCE</scope>
    <source>
        <strain evidence="5">SH18-1</strain>
    </source>
</reference>
<dbReference type="InterPro" id="IPR008920">
    <property type="entry name" value="TF_FadR/GntR_C"/>
</dbReference>
<sequence length="240" mass="28593">MRENRKSIGDAVYSTLYKNIINMTLLPGTIMSEKDISARMEVSRTPVREAFIKLSKDGLVYIVPQKGTIVSKIDMKRVEEERFLREILECGVLELFMKCKTEDSIYKMKKNLEKQKDALEKKEYDKFMEYDNMFHKITFDETNKNMCWNIIENASGHYYRIRLITAWMEDISINVIEQHQELIDRIVDNDYESAKKILKHHIRKIIIEEDEVFEKYPEYFKAIDDDNIFGDNLFSDLKNK</sequence>
<dbReference type="InterPro" id="IPR000524">
    <property type="entry name" value="Tscrpt_reg_HTH_GntR"/>
</dbReference>
<dbReference type="InterPro" id="IPR011711">
    <property type="entry name" value="GntR_C"/>
</dbReference>
<dbReference type="SMART" id="SM00345">
    <property type="entry name" value="HTH_GNTR"/>
    <property type="match status" value="1"/>
</dbReference>
<dbReference type="Pfam" id="PF07729">
    <property type="entry name" value="FCD"/>
    <property type="match status" value="1"/>
</dbReference>
<dbReference type="Gene3D" id="1.10.10.10">
    <property type="entry name" value="Winged helix-like DNA-binding domain superfamily/Winged helix DNA-binding domain"/>
    <property type="match status" value="1"/>
</dbReference>
<dbReference type="Gene3D" id="1.20.120.530">
    <property type="entry name" value="GntR ligand-binding domain-like"/>
    <property type="match status" value="1"/>
</dbReference>
<evidence type="ECO:0000256" key="1">
    <source>
        <dbReference type="ARBA" id="ARBA00023015"/>
    </source>
</evidence>
<dbReference type="PANTHER" id="PTHR43537">
    <property type="entry name" value="TRANSCRIPTIONAL REGULATOR, GNTR FAMILY"/>
    <property type="match status" value="1"/>
</dbReference>
<dbReference type="AlphaFoldDB" id="A0A9W5YCE1"/>
<evidence type="ECO:0000313" key="6">
    <source>
        <dbReference type="Proteomes" id="UP001144256"/>
    </source>
</evidence>
<dbReference type="SUPFAM" id="SSF48008">
    <property type="entry name" value="GntR ligand-binding domain-like"/>
    <property type="match status" value="1"/>
</dbReference>
<feature type="domain" description="HTH gntR-type" evidence="4">
    <location>
        <begin position="6"/>
        <end position="73"/>
    </location>
</feature>
<keyword evidence="1" id="KW-0805">Transcription regulation</keyword>
<evidence type="ECO:0000259" key="4">
    <source>
        <dbReference type="PROSITE" id="PS50949"/>
    </source>
</evidence>
<dbReference type="Pfam" id="PF00392">
    <property type="entry name" value="GntR"/>
    <property type="match status" value="1"/>
</dbReference>
<protein>
    <submittedName>
        <fullName evidence="5">GntR family transcriptional regulator</fullName>
    </submittedName>
</protein>
<gene>
    <name evidence="5" type="primary">ydfH</name>
    <name evidence="5" type="ORF">SH1V18_24610</name>
</gene>
<dbReference type="PRINTS" id="PR00035">
    <property type="entry name" value="HTHGNTR"/>
</dbReference>
<organism evidence="5 6">
    <name type="scientific">Vallitalea longa</name>
    <dbReference type="NCBI Taxonomy" id="2936439"/>
    <lineage>
        <taxon>Bacteria</taxon>
        <taxon>Bacillati</taxon>
        <taxon>Bacillota</taxon>
        <taxon>Clostridia</taxon>
        <taxon>Lachnospirales</taxon>
        <taxon>Vallitaleaceae</taxon>
        <taxon>Vallitalea</taxon>
    </lineage>
</organism>
<evidence type="ECO:0000313" key="5">
    <source>
        <dbReference type="EMBL" id="GKX29981.1"/>
    </source>
</evidence>
<name>A0A9W5YCE1_9FIRM</name>
<dbReference type="SUPFAM" id="SSF46785">
    <property type="entry name" value="Winged helix' DNA-binding domain"/>
    <property type="match status" value="1"/>
</dbReference>
<dbReference type="PROSITE" id="PS50949">
    <property type="entry name" value="HTH_GNTR"/>
    <property type="match status" value="1"/>
</dbReference>
<evidence type="ECO:0000256" key="2">
    <source>
        <dbReference type="ARBA" id="ARBA00023125"/>
    </source>
</evidence>
<dbReference type="GO" id="GO:0003700">
    <property type="term" value="F:DNA-binding transcription factor activity"/>
    <property type="evidence" value="ECO:0007669"/>
    <property type="project" value="InterPro"/>
</dbReference>
<dbReference type="InterPro" id="IPR036388">
    <property type="entry name" value="WH-like_DNA-bd_sf"/>
</dbReference>
<keyword evidence="2" id="KW-0238">DNA-binding</keyword>
<dbReference type="CDD" id="cd07377">
    <property type="entry name" value="WHTH_GntR"/>
    <property type="match status" value="1"/>
</dbReference>